<dbReference type="PANTHER" id="PTHR31435:SF9">
    <property type="entry name" value="PROTEIN NATD1"/>
    <property type="match status" value="1"/>
</dbReference>
<dbReference type="SUPFAM" id="SSF55729">
    <property type="entry name" value="Acyl-CoA N-acyltransferases (Nat)"/>
    <property type="match status" value="1"/>
</dbReference>
<feature type="region of interest" description="Disordered" evidence="1">
    <location>
        <begin position="1"/>
        <end position="67"/>
    </location>
</feature>
<feature type="region of interest" description="Disordered" evidence="1">
    <location>
        <begin position="194"/>
        <end position="218"/>
    </location>
</feature>
<dbReference type="InterPro" id="IPR016181">
    <property type="entry name" value="Acyl_CoA_acyltransferase"/>
</dbReference>
<dbReference type="EMBL" id="JARTCD010000002">
    <property type="protein sequence ID" value="KAJ8663541.1"/>
    <property type="molecule type" value="Genomic_DNA"/>
</dbReference>
<name>A0AAD8DIT2_9FUNG</name>
<feature type="domain" description="N-acetyltransferase" evidence="2">
    <location>
        <begin position="88"/>
        <end position="177"/>
    </location>
</feature>
<comment type="caution">
    <text evidence="3">The sequence shown here is derived from an EMBL/GenBank/DDBJ whole genome shotgun (WGS) entry which is preliminary data.</text>
</comment>
<dbReference type="PANTHER" id="PTHR31435">
    <property type="entry name" value="PROTEIN NATD1"/>
    <property type="match status" value="1"/>
</dbReference>
<proteinExistence type="predicted"/>
<reference evidence="3 4" key="1">
    <citation type="submission" date="2023-03" db="EMBL/GenBank/DDBJ databases">
        <title>Genome sequence of Lichtheimia ornata CBS 291.66.</title>
        <authorList>
            <person name="Mohabir J.T."/>
            <person name="Shea T.P."/>
            <person name="Kurbessoian T."/>
            <person name="Berby B."/>
            <person name="Fontaine J."/>
            <person name="Livny J."/>
            <person name="Gnirke A."/>
            <person name="Stajich J.E."/>
            <person name="Cuomo C.A."/>
        </authorList>
    </citation>
    <scope>NUCLEOTIDE SEQUENCE [LARGE SCALE GENOMIC DNA]</scope>
    <source>
        <strain evidence="3">CBS 291.66</strain>
    </source>
</reference>
<evidence type="ECO:0000256" key="1">
    <source>
        <dbReference type="SAM" id="MobiDB-lite"/>
    </source>
</evidence>
<sequence>MVPPLPTPPSTTTAAASQRLPRYAQSTLSQRLKSNHPQHSIDSSSSSSTGRKRNINPEDSPIKHPQKTRIIASSNTTSNVRFRSSDIIHDTNACMFKIKLDSQGRIAALCYLPTRLHLLVDFYHTEIPESYRQLGLGDLLARRAFQWAEENNKLVIPTCAFIQRYLEHYKYMNNAVRNEQEAIERLAIMKLRQQQPPPSPVSSSPVPSSITTTLAINK</sequence>
<feature type="compositionally biased region" description="Polar residues" evidence="1">
    <location>
        <begin position="24"/>
        <end position="42"/>
    </location>
</feature>
<evidence type="ECO:0000313" key="3">
    <source>
        <dbReference type="EMBL" id="KAJ8663541.1"/>
    </source>
</evidence>
<keyword evidence="4" id="KW-1185">Reference proteome</keyword>
<dbReference type="PROSITE" id="PS51729">
    <property type="entry name" value="GNAT_YJDJ"/>
    <property type="match status" value="1"/>
</dbReference>
<dbReference type="Pfam" id="PF14542">
    <property type="entry name" value="Acetyltransf_CG"/>
    <property type="match status" value="1"/>
</dbReference>
<gene>
    <name evidence="3" type="ORF">O0I10_000784</name>
</gene>
<evidence type="ECO:0000313" key="4">
    <source>
        <dbReference type="Proteomes" id="UP001234581"/>
    </source>
</evidence>
<dbReference type="InterPro" id="IPR045057">
    <property type="entry name" value="Gcn5-rel_NAT"/>
</dbReference>
<dbReference type="GeneID" id="83208205"/>
<protein>
    <recommendedName>
        <fullName evidence="2">N-acetyltransferase domain-containing protein</fullName>
    </recommendedName>
</protein>
<dbReference type="AlphaFoldDB" id="A0AAD8DIT2"/>
<evidence type="ECO:0000259" key="2">
    <source>
        <dbReference type="PROSITE" id="PS51729"/>
    </source>
</evidence>
<dbReference type="Gene3D" id="3.40.630.30">
    <property type="match status" value="1"/>
</dbReference>
<dbReference type="InterPro" id="IPR031165">
    <property type="entry name" value="GNAT_YJDJ"/>
</dbReference>
<accession>A0AAD8DIT2</accession>
<organism evidence="3 4">
    <name type="scientific">Lichtheimia ornata</name>
    <dbReference type="NCBI Taxonomy" id="688661"/>
    <lineage>
        <taxon>Eukaryota</taxon>
        <taxon>Fungi</taxon>
        <taxon>Fungi incertae sedis</taxon>
        <taxon>Mucoromycota</taxon>
        <taxon>Mucoromycotina</taxon>
        <taxon>Mucoromycetes</taxon>
        <taxon>Mucorales</taxon>
        <taxon>Lichtheimiaceae</taxon>
        <taxon>Lichtheimia</taxon>
    </lineage>
</organism>
<dbReference type="Proteomes" id="UP001234581">
    <property type="component" value="Unassembled WGS sequence"/>
</dbReference>
<dbReference type="RefSeq" id="XP_058348453.1">
    <property type="nucleotide sequence ID" value="XM_058480889.1"/>
</dbReference>